<dbReference type="RefSeq" id="WP_012869082.1">
    <property type="nucleotide sequence ID" value="NC_013522.1"/>
</dbReference>
<evidence type="ECO:0000313" key="3">
    <source>
        <dbReference type="Proteomes" id="UP000002030"/>
    </source>
</evidence>
<evidence type="ECO:0000259" key="1">
    <source>
        <dbReference type="Pfam" id="PF02541"/>
    </source>
</evidence>
<dbReference type="Pfam" id="PF02541">
    <property type="entry name" value="Ppx-GppA"/>
    <property type="match status" value="1"/>
</dbReference>
<name>D1B8G3_THEAS</name>
<dbReference type="SUPFAM" id="SSF53067">
    <property type="entry name" value="Actin-like ATPase domain"/>
    <property type="match status" value="2"/>
</dbReference>
<accession>D1B8G3</accession>
<dbReference type="CDD" id="cd24054">
    <property type="entry name" value="ASKHA_NBD_AaPPX-GppA_MtPPX2-like"/>
    <property type="match status" value="1"/>
</dbReference>
<dbReference type="Gene3D" id="3.30.420.40">
    <property type="match status" value="1"/>
</dbReference>
<dbReference type="HOGENOM" id="CLU_025908_1_2_0"/>
<keyword evidence="3" id="KW-1185">Reference proteome</keyword>
<dbReference type="GO" id="GO:0016462">
    <property type="term" value="F:pyrophosphatase activity"/>
    <property type="evidence" value="ECO:0007669"/>
    <property type="project" value="TreeGrafter"/>
</dbReference>
<dbReference type="InterPro" id="IPR050273">
    <property type="entry name" value="GppA/Ppx_hydrolase"/>
</dbReference>
<dbReference type="PATRIC" id="fig|525903.6.peg.333"/>
<dbReference type="EnsemblBacteria" id="ACZ18566">
    <property type="protein sequence ID" value="ACZ18566"/>
    <property type="gene ID" value="Taci_0329"/>
</dbReference>
<dbReference type="EMBL" id="CP001818">
    <property type="protein sequence ID" value="ACZ18566.1"/>
    <property type="molecule type" value="Genomic_DNA"/>
</dbReference>
<protein>
    <submittedName>
        <fullName evidence="2">Ppx/GppA phosphatase</fullName>
    </submittedName>
</protein>
<evidence type="ECO:0000313" key="2">
    <source>
        <dbReference type="EMBL" id="ACZ18566.1"/>
    </source>
</evidence>
<dbReference type="STRING" id="525903.Taci_0329"/>
<dbReference type="eggNOG" id="COG0248">
    <property type="taxonomic scope" value="Bacteria"/>
</dbReference>
<dbReference type="PANTHER" id="PTHR30005:SF0">
    <property type="entry name" value="RETROGRADE REGULATION PROTEIN 2"/>
    <property type="match status" value="1"/>
</dbReference>
<dbReference type="KEGG" id="tai:Taci_0329"/>
<feature type="domain" description="Ppx/GppA phosphatase N-terminal" evidence="1">
    <location>
        <begin position="17"/>
        <end position="298"/>
    </location>
</feature>
<proteinExistence type="predicted"/>
<dbReference type="Gene3D" id="3.30.420.150">
    <property type="entry name" value="Exopolyphosphatase. Domain 2"/>
    <property type="match status" value="1"/>
</dbReference>
<dbReference type="PANTHER" id="PTHR30005">
    <property type="entry name" value="EXOPOLYPHOSPHATASE"/>
    <property type="match status" value="1"/>
</dbReference>
<dbReference type="InterPro" id="IPR003695">
    <property type="entry name" value="Ppx_GppA_N"/>
</dbReference>
<dbReference type="AlphaFoldDB" id="D1B8G3"/>
<dbReference type="OrthoDB" id="9807195at2"/>
<gene>
    <name evidence="2" type="ordered locus">Taci_0329</name>
</gene>
<dbReference type="Proteomes" id="UP000002030">
    <property type="component" value="Chromosome"/>
</dbReference>
<sequence length="303" mass="32555">MRAAVMDLGTNSFKLLVAQGGEGGVLFIQDVQEVVRLGDGLALTGRFSDASMERALETLGDFLERCEDMQVDVVMAVGTMGFRRASNGEELLAAIRDRFGLQVRIISGEEEAELSFQACGGEGPRVVADVGGGSTELVFGDDGIRGAVSVEVGALFLTDRFLDPSRIPSKDQLDMALLEARRSVREGVAKLPGPLPPDLWGVGGTFTTLASVALGLERYDQDRVHRLSIPVQEVERQLWLYASMTGEERKTIRGMHPKRAHVALGGAVAALAVIRELGAQGVTISARGLRHALMLRLMGDRGL</sequence>
<dbReference type="InterPro" id="IPR043129">
    <property type="entry name" value="ATPase_NBD"/>
</dbReference>
<reference evidence="2 3" key="1">
    <citation type="journal article" date="2009" name="Stand. Genomic Sci.">
        <title>Complete genome sequence of Thermanaerovibrio acidaminovorans type strain (Su883).</title>
        <authorList>
            <person name="Chovatia M."/>
            <person name="Sikorski J."/>
            <person name="Schroder M."/>
            <person name="Lapidus A."/>
            <person name="Nolan M."/>
            <person name="Tice H."/>
            <person name="Glavina Del Rio T."/>
            <person name="Copeland A."/>
            <person name="Cheng J.F."/>
            <person name="Lucas S."/>
            <person name="Chen F."/>
            <person name="Bruce D."/>
            <person name="Goodwin L."/>
            <person name="Pitluck S."/>
            <person name="Ivanova N."/>
            <person name="Mavromatis K."/>
            <person name="Ovchinnikova G."/>
            <person name="Pati A."/>
            <person name="Chen A."/>
            <person name="Palaniappan K."/>
            <person name="Land M."/>
            <person name="Hauser L."/>
            <person name="Chang Y.J."/>
            <person name="Jeffries C.D."/>
            <person name="Chain P."/>
            <person name="Saunders E."/>
            <person name="Detter J.C."/>
            <person name="Brettin T."/>
            <person name="Rohde M."/>
            <person name="Goker M."/>
            <person name="Spring S."/>
            <person name="Bristow J."/>
            <person name="Markowitz V."/>
            <person name="Hugenholtz P."/>
            <person name="Kyrpides N.C."/>
            <person name="Klenk H.P."/>
            <person name="Eisen J.A."/>
        </authorList>
    </citation>
    <scope>NUCLEOTIDE SEQUENCE [LARGE SCALE GENOMIC DNA]</scope>
    <source>
        <strain evidence="3">ATCC 49978 / DSM 6589 / Su883</strain>
    </source>
</reference>
<organism evidence="2 3">
    <name type="scientific">Thermanaerovibrio acidaminovorans (strain ATCC 49978 / DSM 6589 / Su883)</name>
    <name type="common">Selenomonas acidaminovorans</name>
    <dbReference type="NCBI Taxonomy" id="525903"/>
    <lineage>
        <taxon>Bacteria</taxon>
        <taxon>Thermotogati</taxon>
        <taxon>Synergistota</taxon>
        <taxon>Synergistia</taxon>
        <taxon>Synergistales</taxon>
        <taxon>Synergistaceae</taxon>
        <taxon>Thermanaerovibrio</taxon>
    </lineage>
</organism>